<proteinExistence type="predicted"/>
<dbReference type="OrthoDB" id="9781577at2"/>
<name>A0A0R1TU84_9LACO</name>
<feature type="domain" description="Flavoprotein" evidence="1">
    <location>
        <begin position="2"/>
        <end position="59"/>
    </location>
</feature>
<accession>A0A0R1TU84</accession>
<dbReference type="Proteomes" id="UP000051324">
    <property type="component" value="Unassembled WGS sequence"/>
</dbReference>
<dbReference type="eggNOG" id="COG0163">
    <property type="taxonomic scope" value="Bacteria"/>
</dbReference>
<dbReference type="GO" id="GO:0003824">
    <property type="term" value="F:catalytic activity"/>
    <property type="evidence" value="ECO:0007669"/>
    <property type="project" value="InterPro"/>
</dbReference>
<dbReference type="STRING" id="1423724.FC32_GL000328"/>
<dbReference type="InterPro" id="IPR003382">
    <property type="entry name" value="Flavoprotein"/>
</dbReference>
<reference evidence="2 3" key="1">
    <citation type="journal article" date="2015" name="Genome Announc.">
        <title>Expanding the biotechnology potential of lactobacilli through comparative genomics of 213 strains and associated genera.</title>
        <authorList>
            <person name="Sun Z."/>
            <person name="Harris H.M."/>
            <person name="McCann A."/>
            <person name="Guo C."/>
            <person name="Argimon S."/>
            <person name="Zhang W."/>
            <person name="Yang X."/>
            <person name="Jeffery I.B."/>
            <person name="Cooney J.C."/>
            <person name="Kagawa T.F."/>
            <person name="Liu W."/>
            <person name="Song Y."/>
            <person name="Salvetti E."/>
            <person name="Wrobel A."/>
            <person name="Rasinkangas P."/>
            <person name="Parkhill J."/>
            <person name="Rea M.C."/>
            <person name="O'Sullivan O."/>
            <person name="Ritari J."/>
            <person name="Douillard F.P."/>
            <person name="Paul Ross R."/>
            <person name="Yang R."/>
            <person name="Briner A.E."/>
            <person name="Felis G.E."/>
            <person name="de Vos W.M."/>
            <person name="Barrangou R."/>
            <person name="Klaenhammer T.R."/>
            <person name="Caufield P.W."/>
            <person name="Cui Y."/>
            <person name="Zhang H."/>
            <person name="O'Toole P.W."/>
        </authorList>
    </citation>
    <scope>NUCLEOTIDE SEQUENCE [LARGE SCALE GENOMIC DNA]</scope>
    <source>
        <strain evidence="2 3">DSM 16634</strain>
    </source>
</reference>
<dbReference type="SUPFAM" id="SSF52507">
    <property type="entry name" value="Homo-oligomeric flavin-containing Cys decarboxylases, HFCD"/>
    <property type="match status" value="1"/>
</dbReference>
<evidence type="ECO:0000259" key="1">
    <source>
        <dbReference type="Pfam" id="PF02441"/>
    </source>
</evidence>
<comment type="caution">
    <text evidence="2">The sequence shown here is derived from an EMBL/GenBank/DDBJ whole genome shotgun (WGS) entry which is preliminary data.</text>
</comment>
<keyword evidence="3" id="KW-1185">Reference proteome</keyword>
<dbReference type="PATRIC" id="fig|1423724.4.peg.346"/>
<sequence>MTLKERRPLIIVPRETPLSTIHLENLTKLSQLGVQIIPPMPAFYNHPQTIQDLIDHHTMKLLDALHLRNDFDEKRWLS</sequence>
<dbReference type="Pfam" id="PF02441">
    <property type="entry name" value="Flavoprotein"/>
    <property type="match status" value="1"/>
</dbReference>
<protein>
    <recommendedName>
        <fullName evidence="1">Flavoprotein domain-containing protein</fullName>
    </recommendedName>
</protein>
<dbReference type="Gene3D" id="3.40.50.1950">
    <property type="entry name" value="Flavin prenyltransferase-like"/>
    <property type="match status" value="1"/>
</dbReference>
<gene>
    <name evidence="2" type="ORF">FC32_GL000328</name>
</gene>
<evidence type="ECO:0000313" key="2">
    <source>
        <dbReference type="EMBL" id="KRL84847.1"/>
    </source>
</evidence>
<evidence type="ECO:0000313" key="3">
    <source>
        <dbReference type="Proteomes" id="UP000051324"/>
    </source>
</evidence>
<dbReference type="AlphaFoldDB" id="A0A0R1TU84"/>
<organism evidence="2 3">
    <name type="scientific">Ligilactobacillus apodemi DSM 16634 = JCM 16172</name>
    <dbReference type="NCBI Taxonomy" id="1423724"/>
    <lineage>
        <taxon>Bacteria</taxon>
        <taxon>Bacillati</taxon>
        <taxon>Bacillota</taxon>
        <taxon>Bacilli</taxon>
        <taxon>Lactobacillales</taxon>
        <taxon>Lactobacillaceae</taxon>
        <taxon>Ligilactobacillus</taxon>
    </lineage>
</organism>
<dbReference type="InterPro" id="IPR036551">
    <property type="entry name" value="Flavin_trans-like"/>
</dbReference>
<dbReference type="EMBL" id="AZFT01000048">
    <property type="protein sequence ID" value="KRL84847.1"/>
    <property type="molecule type" value="Genomic_DNA"/>
</dbReference>